<gene>
    <name evidence="2" type="ORF">L9F63_025788</name>
</gene>
<accession>A0AAD8E2T0</accession>
<feature type="non-terminal residue" evidence="2">
    <location>
        <position position="108"/>
    </location>
</feature>
<evidence type="ECO:0000256" key="1">
    <source>
        <dbReference type="SAM" id="Phobius"/>
    </source>
</evidence>
<organism evidence="2 3">
    <name type="scientific">Diploptera punctata</name>
    <name type="common">Pacific beetle cockroach</name>
    <dbReference type="NCBI Taxonomy" id="6984"/>
    <lineage>
        <taxon>Eukaryota</taxon>
        <taxon>Metazoa</taxon>
        <taxon>Ecdysozoa</taxon>
        <taxon>Arthropoda</taxon>
        <taxon>Hexapoda</taxon>
        <taxon>Insecta</taxon>
        <taxon>Pterygota</taxon>
        <taxon>Neoptera</taxon>
        <taxon>Polyneoptera</taxon>
        <taxon>Dictyoptera</taxon>
        <taxon>Blattodea</taxon>
        <taxon>Blaberoidea</taxon>
        <taxon>Blaberidae</taxon>
        <taxon>Diplopterinae</taxon>
        <taxon>Diploptera</taxon>
    </lineage>
</organism>
<reference evidence="2" key="1">
    <citation type="journal article" date="2023" name="IScience">
        <title>Live-bearing cockroach genome reveals convergent evolutionary mechanisms linked to viviparity in insects and beyond.</title>
        <authorList>
            <person name="Fouks B."/>
            <person name="Harrison M.C."/>
            <person name="Mikhailova A.A."/>
            <person name="Marchal E."/>
            <person name="English S."/>
            <person name="Carruthers M."/>
            <person name="Jennings E.C."/>
            <person name="Chiamaka E.L."/>
            <person name="Frigard R.A."/>
            <person name="Pippel M."/>
            <person name="Attardo G.M."/>
            <person name="Benoit J.B."/>
            <person name="Bornberg-Bauer E."/>
            <person name="Tobe S.S."/>
        </authorList>
    </citation>
    <scope>NUCLEOTIDE SEQUENCE</scope>
    <source>
        <strain evidence="2">Stay&amp;Tobe</strain>
    </source>
</reference>
<protein>
    <submittedName>
        <fullName evidence="2">Uncharacterized protein</fullName>
    </submittedName>
</protein>
<proteinExistence type="predicted"/>
<feature type="transmembrane region" description="Helical" evidence="1">
    <location>
        <begin position="74"/>
        <end position="94"/>
    </location>
</feature>
<reference evidence="2" key="2">
    <citation type="submission" date="2023-05" db="EMBL/GenBank/DDBJ databases">
        <authorList>
            <person name="Fouks B."/>
        </authorList>
    </citation>
    <scope>NUCLEOTIDE SEQUENCE</scope>
    <source>
        <strain evidence="2">Stay&amp;Tobe</strain>
        <tissue evidence="2">Testes</tissue>
    </source>
</reference>
<name>A0AAD8E2T0_DIPPU</name>
<dbReference type="AlphaFoldDB" id="A0AAD8E2T0"/>
<dbReference type="EMBL" id="JASPKZ010010069">
    <property type="protein sequence ID" value="KAJ9575260.1"/>
    <property type="molecule type" value="Genomic_DNA"/>
</dbReference>
<evidence type="ECO:0000313" key="3">
    <source>
        <dbReference type="Proteomes" id="UP001233999"/>
    </source>
</evidence>
<dbReference type="Proteomes" id="UP001233999">
    <property type="component" value="Unassembled WGS sequence"/>
</dbReference>
<comment type="caution">
    <text evidence="2">The sequence shown here is derived from an EMBL/GenBank/DDBJ whole genome shotgun (WGS) entry which is preliminary data.</text>
</comment>
<keyword evidence="3" id="KW-1185">Reference proteome</keyword>
<evidence type="ECO:0000313" key="2">
    <source>
        <dbReference type="EMBL" id="KAJ9575260.1"/>
    </source>
</evidence>
<keyword evidence="1" id="KW-1133">Transmembrane helix</keyword>
<feature type="non-terminal residue" evidence="2">
    <location>
        <position position="1"/>
    </location>
</feature>
<feature type="transmembrane region" description="Helical" evidence="1">
    <location>
        <begin position="12"/>
        <end position="42"/>
    </location>
</feature>
<keyword evidence="1" id="KW-0812">Transmembrane</keyword>
<keyword evidence="1" id="KW-0472">Membrane</keyword>
<sequence>SAVNASLLVKSFFFNMVFQLLSCTVVSTCMIAMEFVLVAFVINVRLFYEKFNMSDGYNAMWPVRLLTPNNDHLYFLHAFLCLSSTIYTGMWWSAHSWLTLIKKFTYVK</sequence>